<evidence type="ECO:0000313" key="1">
    <source>
        <dbReference type="EMBL" id="NJP35506.1"/>
    </source>
</evidence>
<dbReference type="RefSeq" id="WP_168003825.1">
    <property type="nucleotide sequence ID" value="NZ_JAATEO010000044.1"/>
</dbReference>
<proteinExistence type="predicted"/>
<sequence>MNQVRRAVVFADHAQFYVQDVEGQVAAEEDEDYDWPEAWSAEAVEVWRIGLDGGDCPFAAAADIRVRPVHGPHRCAASLYLP</sequence>
<dbReference type="Proteomes" id="UP000783871">
    <property type="component" value="Unassembled WGS sequence"/>
</dbReference>
<dbReference type="EMBL" id="JAATEO010000044">
    <property type="protein sequence ID" value="NJP35506.1"/>
    <property type="molecule type" value="Genomic_DNA"/>
</dbReference>
<comment type="caution">
    <text evidence="1">The sequence shown here is derived from an EMBL/GenBank/DDBJ whole genome shotgun (WGS) entry which is preliminary data.</text>
</comment>
<gene>
    <name evidence="1" type="ORF">HCJ94_26945</name>
</gene>
<organism evidence="1 2">
    <name type="scientific">Micromonospora thermarum</name>
    <dbReference type="NCBI Taxonomy" id="2720024"/>
    <lineage>
        <taxon>Bacteria</taxon>
        <taxon>Bacillati</taxon>
        <taxon>Actinomycetota</taxon>
        <taxon>Actinomycetes</taxon>
        <taxon>Micromonosporales</taxon>
        <taxon>Micromonosporaceae</taxon>
        <taxon>Micromonospora</taxon>
    </lineage>
</organism>
<reference evidence="1 2" key="1">
    <citation type="submission" date="2020-03" db="EMBL/GenBank/DDBJ databases">
        <title>WGS of actinomycetes isolated from Thailand.</title>
        <authorList>
            <person name="Thawai C."/>
        </authorList>
    </citation>
    <scope>NUCLEOTIDE SEQUENCE [LARGE SCALE GENOMIC DNA]</scope>
    <source>
        <strain evidence="1 2">HSS6-12</strain>
    </source>
</reference>
<keyword evidence="2" id="KW-1185">Reference proteome</keyword>
<evidence type="ECO:0000313" key="2">
    <source>
        <dbReference type="Proteomes" id="UP000783871"/>
    </source>
</evidence>
<protein>
    <submittedName>
        <fullName evidence="1">Uncharacterized protein</fullName>
    </submittedName>
</protein>
<name>A0ABX0ZGP4_9ACTN</name>
<accession>A0ABX0ZGP4</accession>